<feature type="compositionally biased region" description="Basic and acidic residues" evidence="3">
    <location>
        <begin position="418"/>
        <end position="433"/>
    </location>
</feature>
<feature type="compositionally biased region" description="Polar residues" evidence="3">
    <location>
        <begin position="73"/>
        <end position="124"/>
    </location>
</feature>
<feature type="repeat" description="PPR" evidence="2">
    <location>
        <begin position="760"/>
        <end position="793"/>
    </location>
</feature>
<dbReference type="InterPro" id="IPR002885">
    <property type="entry name" value="PPR_rpt"/>
</dbReference>
<feature type="compositionally biased region" description="Basic residues" evidence="3">
    <location>
        <begin position="1352"/>
        <end position="1361"/>
    </location>
</feature>
<comment type="caution">
    <text evidence="4">The sequence shown here is derived from an EMBL/GenBank/DDBJ whole genome shotgun (WGS) entry which is preliminary data.</text>
</comment>
<dbReference type="NCBIfam" id="TIGR00756">
    <property type="entry name" value="PPR"/>
    <property type="match status" value="1"/>
</dbReference>
<evidence type="ECO:0000256" key="2">
    <source>
        <dbReference type="PROSITE-ProRule" id="PRU00708"/>
    </source>
</evidence>
<organism evidence="4 5">
    <name type="scientific">Nitzschia inconspicua</name>
    <dbReference type="NCBI Taxonomy" id="303405"/>
    <lineage>
        <taxon>Eukaryota</taxon>
        <taxon>Sar</taxon>
        <taxon>Stramenopiles</taxon>
        <taxon>Ochrophyta</taxon>
        <taxon>Bacillariophyta</taxon>
        <taxon>Bacillariophyceae</taxon>
        <taxon>Bacillariophycidae</taxon>
        <taxon>Bacillariales</taxon>
        <taxon>Bacillariaceae</taxon>
        <taxon>Nitzschia</taxon>
    </lineage>
</organism>
<dbReference type="PROSITE" id="PS51375">
    <property type="entry name" value="PPR"/>
    <property type="match status" value="2"/>
</dbReference>
<evidence type="ECO:0000313" key="5">
    <source>
        <dbReference type="Proteomes" id="UP000693970"/>
    </source>
</evidence>
<feature type="region of interest" description="Disordered" evidence="3">
    <location>
        <begin position="1"/>
        <end position="140"/>
    </location>
</feature>
<feature type="compositionally biased region" description="Low complexity" evidence="3">
    <location>
        <begin position="405"/>
        <end position="416"/>
    </location>
</feature>
<feature type="region of interest" description="Disordered" evidence="3">
    <location>
        <begin position="331"/>
        <end position="490"/>
    </location>
</feature>
<gene>
    <name evidence="4" type="ORF">IV203_003699</name>
</gene>
<keyword evidence="5" id="KW-1185">Reference proteome</keyword>
<feature type="region of interest" description="Disordered" evidence="3">
    <location>
        <begin position="218"/>
        <end position="304"/>
    </location>
</feature>
<evidence type="ECO:0000256" key="3">
    <source>
        <dbReference type="SAM" id="MobiDB-lite"/>
    </source>
</evidence>
<evidence type="ECO:0000256" key="1">
    <source>
        <dbReference type="ARBA" id="ARBA00022737"/>
    </source>
</evidence>
<feature type="region of interest" description="Disordered" evidence="3">
    <location>
        <begin position="1318"/>
        <end position="1361"/>
    </location>
</feature>
<reference evidence="4" key="1">
    <citation type="journal article" date="2021" name="Sci. Rep.">
        <title>Diploid genomic architecture of Nitzschia inconspicua, an elite biomass production diatom.</title>
        <authorList>
            <person name="Oliver A."/>
            <person name="Podell S."/>
            <person name="Pinowska A."/>
            <person name="Traller J.C."/>
            <person name="Smith S.R."/>
            <person name="McClure R."/>
            <person name="Beliaev A."/>
            <person name="Bohutskyi P."/>
            <person name="Hill E.A."/>
            <person name="Rabines A."/>
            <person name="Zheng H."/>
            <person name="Allen L.Z."/>
            <person name="Kuo A."/>
            <person name="Grigoriev I.V."/>
            <person name="Allen A.E."/>
            <person name="Hazlebeck D."/>
            <person name="Allen E.E."/>
        </authorList>
    </citation>
    <scope>NUCLEOTIDE SEQUENCE</scope>
    <source>
        <strain evidence="4">Hildebrandi</strain>
    </source>
</reference>
<name>A0A9K3PP54_9STRA</name>
<dbReference type="EMBL" id="JAGRRH010000016">
    <property type="protein sequence ID" value="KAG7354343.1"/>
    <property type="molecule type" value="Genomic_DNA"/>
</dbReference>
<feature type="region of interest" description="Disordered" evidence="3">
    <location>
        <begin position="163"/>
        <end position="182"/>
    </location>
</feature>
<feature type="repeat" description="PPR" evidence="2">
    <location>
        <begin position="1117"/>
        <end position="1147"/>
    </location>
</feature>
<dbReference type="PANTHER" id="PTHR47942:SF63">
    <property type="entry name" value="PENTATRICOPEPTIDE REPEAT-CONTAINING PROTEIN"/>
    <property type="match status" value="1"/>
</dbReference>
<dbReference type="InterPro" id="IPR051222">
    <property type="entry name" value="PPR/CCM1_RNA-binding"/>
</dbReference>
<dbReference type="Pfam" id="PF13812">
    <property type="entry name" value="PPR_3"/>
    <property type="match status" value="2"/>
</dbReference>
<feature type="region of interest" description="Disordered" evidence="3">
    <location>
        <begin position="527"/>
        <end position="546"/>
    </location>
</feature>
<proteinExistence type="predicted"/>
<feature type="compositionally biased region" description="Low complexity" evidence="3">
    <location>
        <begin position="443"/>
        <end position="456"/>
    </location>
</feature>
<protein>
    <submittedName>
        <fullName evidence="4">PPR: pentatricopeptide repeat domain containing protein</fullName>
    </submittedName>
</protein>
<sequence>MERGPSGIFLVEETRQDPDHSPLTVTSLDNEHQRIVSSKSGTNHNNMSHPPHRDTGDNNDNNNIWSSIERHTNNPSKITSYSQGEKSGSGIDSSFHSTETVASGITNATTSSPPWYDSNSNSNIPVPGGAPGGTHNQYPHRNSSLALAAVAANNPQGFQYATSGQTPSGIISDNIRPSRHQPSSDRMCEVAVSMDQLHLSSKPVSGVHATMSASVASTTSQSIPEMVGASSGSTLGGVSRASTSVGGQQQQQYHHHHQQQQQQQYSGISPGGRYPWAVGGGGGFGQQQPLYHQRMSSGPYPVQHAQHHLQQQQFGSSLSVAAAAAATAPSSALGEDFQFSAPPPGFSGYGRRQQQQQQETFATIHSSTTQSRKWTSGTESLYSQGSSGYTTDRETINPYAMHPTSVYRSSSVPVVSKEASKSQRRDKRGDRGLSEPYHGDYNQYSSQRYDRSSGSSLQNAFPVDDRTVNQGYRNESNIRGDDQTYQSSQASSEAIRMLMYPSESSLASSAGSTLVASRLSLDRLVDETSRSQGTGDRTGDSIASIGAGTSVGRPILPAMDEMVFDFSPYGSGEEDEEEDDYSHLWGTDSSGGVGSSVIGSTQSKKREWLLRMNRRLTDIPVGDLDPSVTPINAIMNAWAKTKSAHGASMVEQWLNRAQQEYDNGNIRVVVTNKMYTMAVDAWAKSGEGVSAAQRAEAILQHMNQQYHATGLENLKPTTGIFNAVINAWARSKDKIAPSRAEQILKWMNNLHRTNPSIRPDKYTYNTVIHAYAKSGGAVAAKKAQELLENMQKMYQQGNPSTKPDTITYNVVINSLAKSGGKDAAEEAEVLLNKMHQISSAGNRDVRPNVVTYGAVIDAYAKSGEKGAAAKADSLLAKMIHLYQLDPVANADLRPNTYVFNTVINAHAKSKEHDAASKAEEMLLAMNRLNQQGMPNLKPDAFTYTAVIDAWAKSGYRGAAARADQLLDEMEAKYLAGDVDLKPNTFTYNAVINALAKSGEPGAAARAERVLHNMVNRHRHGASEDVRATTINFNSVLDAWAKSGGGRKAAERAEEILEWMDRLYKSGNEDVSPDTITFNAVLDAWARSGDRMAAQRAEQILDHMDDLYRTGNHKVKPDVYTFNTVINAHAKAGSAARAEHVLQVMKQRYHDGDTDFKPNVRTHTSVIDAWAKSGEKGAAKRAEQILNSMIAAYEKDRDPDIKPNVHSANAVCNACAFSKMDEDRPEALRIAFRVFDWLSNQPDMEPDAYTYTILLSVCSNLLPREDRATRFSHAKAFFEKCCQSGYVNDYVLRKLRQTVTEQEYMALVEYGAPGSSDDFPASWSRKVGKRTNLRSNQRSGRGAGVRGRGGRSSSHHRRGDYR</sequence>
<feature type="compositionally biased region" description="Polar residues" evidence="3">
    <location>
        <begin position="35"/>
        <end position="48"/>
    </location>
</feature>
<accession>A0A9K3PP54</accession>
<feature type="compositionally biased region" description="Polar residues" evidence="3">
    <location>
        <begin position="359"/>
        <end position="390"/>
    </location>
</feature>
<dbReference type="Proteomes" id="UP000693970">
    <property type="component" value="Unassembled WGS sequence"/>
</dbReference>
<dbReference type="Pfam" id="PF12854">
    <property type="entry name" value="PPR_1"/>
    <property type="match status" value="1"/>
</dbReference>
<keyword evidence="1" id="KW-0677">Repeat</keyword>
<evidence type="ECO:0000313" key="4">
    <source>
        <dbReference type="EMBL" id="KAG7354343.1"/>
    </source>
</evidence>
<dbReference type="PANTHER" id="PTHR47942">
    <property type="entry name" value="TETRATRICOPEPTIDE REPEAT (TPR)-LIKE SUPERFAMILY PROTEIN-RELATED"/>
    <property type="match status" value="1"/>
</dbReference>
<dbReference type="OrthoDB" id="39895at2759"/>
<reference evidence="4" key="2">
    <citation type="submission" date="2021-04" db="EMBL/GenBank/DDBJ databases">
        <authorList>
            <person name="Podell S."/>
        </authorList>
    </citation>
    <scope>NUCLEOTIDE SEQUENCE</scope>
    <source>
        <strain evidence="4">Hildebrandi</strain>
    </source>
</reference>